<dbReference type="Proteomes" id="UP001162880">
    <property type="component" value="Unassembled WGS sequence"/>
</dbReference>
<evidence type="ECO:0000313" key="10">
    <source>
        <dbReference type="Proteomes" id="UP001162880"/>
    </source>
</evidence>
<evidence type="ECO:0000256" key="2">
    <source>
        <dbReference type="ARBA" id="ARBA00022714"/>
    </source>
</evidence>
<dbReference type="SUPFAM" id="SSF50022">
    <property type="entry name" value="ISP domain"/>
    <property type="match status" value="1"/>
</dbReference>
<evidence type="ECO:0000313" key="9">
    <source>
        <dbReference type="EMBL" id="MCJ2180864.1"/>
    </source>
</evidence>
<feature type="domain" description="Rieske" evidence="8">
    <location>
        <begin position="42"/>
        <end position="154"/>
    </location>
</feature>
<keyword evidence="3" id="KW-0479">Metal-binding</keyword>
<keyword evidence="4" id="KW-0560">Oxidoreductase</keyword>
<dbReference type="InterPro" id="IPR015879">
    <property type="entry name" value="Ring_hydroxy_dOase_asu_C_dom"/>
</dbReference>
<dbReference type="InterPro" id="IPR015881">
    <property type="entry name" value="ARHD_Rieske_2Fe_2S"/>
</dbReference>
<dbReference type="InterPro" id="IPR001663">
    <property type="entry name" value="Rng_hydr_dOase-A"/>
</dbReference>
<evidence type="ECO:0000256" key="3">
    <source>
        <dbReference type="ARBA" id="ARBA00022723"/>
    </source>
</evidence>
<evidence type="ECO:0000256" key="7">
    <source>
        <dbReference type="ARBA" id="ARBA00023027"/>
    </source>
</evidence>
<name>A0ABT0B7I1_9SPHN</name>
<gene>
    <name evidence="9" type="ORF">MTR64_20020</name>
</gene>
<dbReference type="Gene3D" id="3.90.380.10">
    <property type="entry name" value="Naphthalene 1,2-dioxygenase Alpha Subunit, Chain A, domain 1"/>
    <property type="match status" value="1"/>
</dbReference>
<protein>
    <submittedName>
        <fullName evidence="9">Aromatic ring-hydroxylating dioxygenase subunit alpha</fullName>
    </submittedName>
</protein>
<evidence type="ECO:0000259" key="8">
    <source>
        <dbReference type="PROSITE" id="PS51296"/>
    </source>
</evidence>
<keyword evidence="5" id="KW-0408">Iron</keyword>
<dbReference type="InterPro" id="IPR036922">
    <property type="entry name" value="Rieske_2Fe-2S_sf"/>
</dbReference>
<dbReference type="Pfam" id="PF00848">
    <property type="entry name" value="Ring_hydroxyl_A"/>
    <property type="match status" value="2"/>
</dbReference>
<dbReference type="PROSITE" id="PS00570">
    <property type="entry name" value="RING_HYDROXYL_ALPHA"/>
    <property type="match status" value="1"/>
</dbReference>
<proteinExistence type="predicted"/>
<keyword evidence="10" id="KW-1185">Reference proteome</keyword>
<evidence type="ECO:0000256" key="1">
    <source>
        <dbReference type="ARBA" id="ARBA00001962"/>
    </source>
</evidence>
<organism evidence="9 10">
    <name type="scientific">Novosphingobium album</name>
    <name type="common">ex Hu et al. 2023</name>
    <dbReference type="NCBI Taxonomy" id="2930093"/>
    <lineage>
        <taxon>Bacteria</taxon>
        <taxon>Pseudomonadati</taxon>
        <taxon>Pseudomonadota</taxon>
        <taxon>Alphaproteobacteria</taxon>
        <taxon>Sphingomonadales</taxon>
        <taxon>Sphingomonadaceae</taxon>
        <taxon>Novosphingobium</taxon>
    </lineage>
</organism>
<keyword evidence="2" id="KW-0001">2Fe-2S</keyword>
<comment type="cofactor">
    <cofactor evidence="1">
        <name>Fe cation</name>
        <dbReference type="ChEBI" id="CHEBI:24875"/>
    </cofactor>
</comment>
<dbReference type="RefSeq" id="WP_243996312.1">
    <property type="nucleotide sequence ID" value="NZ_JALHLE010000044.1"/>
</dbReference>
<dbReference type="PROSITE" id="PS51296">
    <property type="entry name" value="RIESKE"/>
    <property type="match status" value="1"/>
</dbReference>
<dbReference type="CDD" id="cd03469">
    <property type="entry name" value="Rieske_RO_Alpha_N"/>
    <property type="match status" value="1"/>
</dbReference>
<dbReference type="InterPro" id="IPR017941">
    <property type="entry name" value="Rieske_2Fe-2S"/>
</dbReference>
<dbReference type="PRINTS" id="PR00090">
    <property type="entry name" value="RNGDIOXGNASE"/>
</dbReference>
<dbReference type="Pfam" id="PF00355">
    <property type="entry name" value="Rieske"/>
    <property type="match status" value="1"/>
</dbReference>
<evidence type="ECO:0000256" key="4">
    <source>
        <dbReference type="ARBA" id="ARBA00023002"/>
    </source>
</evidence>
<evidence type="ECO:0000256" key="5">
    <source>
        <dbReference type="ARBA" id="ARBA00023004"/>
    </source>
</evidence>
<dbReference type="SUPFAM" id="SSF55961">
    <property type="entry name" value="Bet v1-like"/>
    <property type="match status" value="1"/>
</dbReference>
<comment type="caution">
    <text evidence="9">The sequence shown here is derived from an EMBL/GenBank/DDBJ whole genome shotgun (WGS) entry which is preliminary data.</text>
</comment>
<dbReference type="EMBL" id="JALHLE010000044">
    <property type="protein sequence ID" value="MCJ2180864.1"/>
    <property type="molecule type" value="Genomic_DNA"/>
</dbReference>
<keyword evidence="6" id="KW-0411">Iron-sulfur</keyword>
<dbReference type="PANTHER" id="PTHR43756">
    <property type="entry name" value="CHOLINE MONOOXYGENASE, CHLOROPLASTIC"/>
    <property type="match status" value="1"/>
</dbReference>
<dbReference type="PANTHER" id="PTHR43756:SF5">
    <property type="entry name" value="CHOLINE MONOOXYGENASE, CHLOROPLASTIC"/>
    <property type="match status" value="1"/>
</dbReference>
<evidence type="ECO:0000256" key="6">
    <source>
        <dbReference type="ARBA" id="ARBA00023014"/>
    </source>
</evidence>
<accession>A0ABT0B7I1</accession>
<sequence>MDTSLPISQVDFSQWRMRVPADRYNSDEYAARERENLWMKVWQIAGRAEEIPSPGDWKVHRIFDQSFILVRGKDNAVRGFVNACRHRGNKMCEGKGNSSRFTCRYHNWTFGLDGQLLALAHPDFEGTIEEFAAPKSELGLLPVQVECFAGFIFMNPDRNAAPLSEFLGPVRHVLDAYRMEEWIATGTNVREEMDCNWKVVMDAFGESYHIQGVHTELVGLSDTSRERFAAFGDHCAAAVPFGAASNGDAEEDVRTILGVPVEQFPLYADVLPRFREAVEGYRDENGKLILPEGLAAKDLFRQLIRKDLTSKGYDVSGLTDTQMTDYQYWLLFPNIFLQVCAGDATIIINEPHPDGDHNRCIWHVMFLHWVPEAERSAKAEPVKVMPAGEHYPYHWVLEQDYVQMPIQQEGLRNRLFEDMQLTRSEPRVAHFHSALDRWMA</sequence>
<keyword evidence="9" id="KW-0223">Dioxygenase</keyword>
<dbReference type="Gene3D" id="2.102.10.10">
    <property type="entry name" value="Rieske [2Fe-2S] iron-sulphur domain"/>
    <property type="match status" value="1"/>
</dbReference>
<dbReference type="GO" id="GO:0051213">
    <property type="term" value="F:dioxygenase activity"/>
    <property type="evidence" value="ECO:0007669"/>
    <property type="project" value="UniProtKB-KW"/>
</dbReference>
<keyword evidence="7" id="KW-0520">NAD</keyword>
<reference evidence="9" key="1">
    <citation type="submission" date="2022-03" db="EMBL/GenBank/DDBJ databases">
        <title>Identification of a novel bacterium isolated from mangrove sediments.</title>
        <authorList>
            <person name="Pan X."/>
        </authorList>
    </citation>
    <scope>NUCLEOTIDE SEQUENCE</scope>
    <source>
        <strain evidence="9">B2580</strain>
    </source>
</reference>